<sequence length="517" mass="57745">MTSFAERCFLIYARIARFFGCFFVPNAWRSVDFECSQVVFCSWYSAYVAVTTILAILLEAYLCRVRVFGQAVDAEDFFEKLYIALQVLVGAKVLNNLGFIVVGNRVFVEALRDLKRLERSIGFRFPEEDSRFWWMRRLKWIAFAAVVLLFGFTRSLAVYETVKETPAPQVLAATSGVFSLYYGVIESMVVIIERYFCVVLSHYVRFQVDRTRELLCDSGSDLQHQRSTRHLAIAVDRLRASMASVVKIVRKVDEWLRCAVVVNFVISAIVMCIMAYAVVSRHTTTHKLLATTAYSILACLSIAYASLSAGDIKGQALKLKAVLDSASVIGLPPTVTYQVEIFSLTIDEKQLCFTGHGFFTVDRPMLTTFIGLVMTYSLIVVQTGRKSDTPRCPNSASSGDHRNRNWESVASEVIRHGPDPSHFFPPQQIQGHAGRISTGSRGLEAKEPSISLLSISEAVVLPSVLSIGEFGGRSIPKLKLHERAGEKSDGERGEEDGLESGLLNRDRRRPDPSLGRT</sequence>
<evidence type="ECO:0000256" key="2">
    <source>
        <dbReference type="ARBA" id="ARBA00022475"/>
    </source>
</evidence>
<feature type="transmembrane region" description="Helical" evidence="8">
    <location>
        <begin position="255"/>
        <end position="279"/>
    </location>
</feature>
<comment type="caution">
    <text evidence="9">The sequence shown here is derived from an EMBL/GenBank/DDBJ whole genome shotgun (WGS) entry which is preliminary data.</text>
</comment>
<evidence type="ECO:0008006" key="11">
    <source>
        <dbReference type="Google" id="ProtNLM"/>
    </source>
</evidence>
<keyword evidence="5 8" id="KW-0472">Membrane</keyword>
<feature type="region of interest" description="Disordered" evidence="7">
    <location>
        <begin position="479"/>
        <end position="517"/>
    </location>
</feature>
<evidence type="ECO:0000256" key="4">
    <source>
        <dbReference type="ARBA" id="ARBA00022989"/>
    </source>
</evidence>
<proteinExistence type="predicted"/>
<evidence type="ECO:0000256" key="8">
    <source>
        <dbReference type="SAM" id="Phobius"/>
    </source>
</evidence>
<dbReference type="Pfam" id="PF08395">
    <property type="entry name" value="7tm_7"/>
    <property type="match status" value="1"/>
</dbReference>
<evidence type="ECO:0000256" key="3">
    <source>
        <dbReference type="ARBA" id="ARBA00022692"/>
    </source>
</evidence>
<reference evidence="9" key="1">
    <citation type="journal article" date="2020" name="Cell">
        <title>Large-Scale Comparative Analyses of Tick Genomes Elucidate Their Genetic Diversity and Vector Capacities.</title>
        <authorList>
            <consortium name="Tick Genome and Microbiome Consortium (TIGMIC)"/>
            <person name="Jia N."/>
            <person name="Wang J."/>
            <person name="Shi W."/>
            <person name="Du L."/>
            <person name="Sun Y."/>
            <person name="Zhan W."/>
            <person name="Jiang J.F."/>
            <person name="Wang Q."/>
            <person name="Zhang B."/>
            <person name="Ji P."/>
            <person name="Bell-Sakyi L."/>
            <person name="Cui X.M."/>
            <person name="Yuan T.T."/>
            <person name="Jiang B.G."/>
            <person name="Yang W.F."/>
            <person name="Lam T.T."/>
            <person name="Chang Q.C."/>
            <person name="Ding S.J."/>
            <person name="Wang X.J."/>
            <person name="Zhu J.G."/>
            <person name="Ruan X.D."/>
            <person name="Zhao L."/>
            <person name="Wei J.T."/>
            <person name="Ye R.Z."/>
            <person name="Que T.C."/>
            <person name="Du C.H."/>
            <person name="Zhou Y.H."/>
            <person name="Cheng J.X."/>
            <person name="Dai P.F."/>
            <person name="Guo W.B."/>
            <person name="Han X.H."/>
            <person name="Huang E.J."/>
            <person name="Li L.F."/>
            <person name="Wei W."/>
            <person name="Gao Y.C."/>
            <person name="Liu J.Z."/>
            <person name="Shao H.Z."/>
            <person name="Wang X."/>
            <person name="Wang C.C."/>
            <person name="Yang T.C."/>
            <person name="Huo Q.B."/>
            <person name="Li W."/>
            <person name="Chen H.Y."/>
            <person name="Chen S.E."/>
            <person name="Zhou L.G."/>
            <person name="Ni X.B."/>
            <person name="Tian J.H."/>
            <person name="Sheng Y."/>
            <person name="Liu T."/>
            <person name="Pan Y.S."/>
            <person name="Xia L.Y."/>
            <person name="Li J."/>
            <person name="Zhao F."/>
            <person name="Cao W.C."/>
        </authorList>
    </citation>
    <scope>NUCLEOTIDE SEQUENCE</scope>
    <source>
        <strain evidence="9">Rmic-2018</strain>
    </source>
</reference>
<name>A0A9J6E8D8_RHIMP</name>
<dbReference type="GO" id="GO:0051606">
    <property type="term" value="P:detection of stimulus"/>
    <property type="evidence" value="ECO:0007669"/>
    <property type="project" value="UniProtKB-ARBA"/>
</dbReference>
<feature type="region of interest" description="Disordered" evidence="7">
    <location>
        <begin position="385"/>
        <end position="404"/>
    </location>
</feature>
<protein>
    <recommendedName>
        <fullName evidence="11">Gustatory receptor</fullName>
    </recommendedName>
</protein>
<reference evidence="9" key="2">
    <citation type="submission" date="2021-09" db="EMBL/GenBank/DDBJ databases">
        <authorList>
            <person name="Jia N."/>
            <person name="Wang J."/>
            <person name="Shi W."/>
            <person name="Du L."/>
            <person name="Sun Y."/>
            <person name="Zhan W."/>
            <person name="Jiang J."/>
            <person name="Wang Q."/>
            <person name="Zhang B."/>
            <person name="Ji P."/>
            <person name="Sakyi L.B."/>
            <person name="Cui X."/>
            <person name="Yuan T."/>
            <person name="Jiang B."/>
            <person name="Yang W."/>
            <person name="Lam T.T.-Y."/>
            <person name="Chang Q."/>
            <person name="Ding S."/>
            <person name="Wang X."/>
            <person name="Zhu J."/>
            <person name="Ruan X."/>
            <person name="Zhao L."/>
            <person name="Wei J."/>
            <person name="Que T."/>
            <person name="Du C."/>
            <person name="Cheng J."/>
            <person name="Dai P."/>
            <person name="Han X."/>
            <person name="Huang E."/>
            <person name="Gao Y."/>
            <person name="Liu J."/>
            <person name="Shao H."/>
            <person name="Ye R."/>
            <person name="Li L."/>
            <person name="Wei W."/>
            <person name="Wang X."/>
            <person name="Wang C."/>
            <person name="Huo Q."/>
            <person name="Li W."/>
            <person name="Guo W."/>
            <person name="Chen H."/>
            <person name="Chen S."/>
            <person name="Zhou L."/>
            <person name="Zhou L."/>
            <person name="Ni X."/>
            <person name="Tian J."/>
            <person name="Zhou Y."/>
            <person name="Sheng Y."/>
            <person name="Liu T."/>
            <person name="Pan Y."/>
            <person name="Xia L."/>
            <person name="Li J."/>
            <person name="Zhao F."/>
            <person name="Cao W."/>
        </authorList>
    </citation>
    <scope>NUCLEOTIDE SEQUENCE</scope>
    <source>
        <strain evidence="9">Rmic-2018</strain>
        <tissue evidence="9">Larvae</tissue>
    </source>
</reference>
<feature type="transmembrane region" description="Helical" evidence="8">
    <location>
        <begin position="179"/>
        <end position="204"/>
    </location>
</feature>
<dbReference type="VEuPathDB" id="VectorBase:LOC119163925"/>
<evidence type="ECO:0000256" key="5">
    <source>
        <dbReference type="ARBA" id="ARBA00023136"/>
    </source>
</evidence>
<organism evidence="9 10">
    <name type="scientific">Rhipicephalus microplus</name>
    <name type="common">Cattle tick</name>
    <name type="synonym">Boophilus microplus</name>
    <dbReference type="NCBI Taxonomy" id="6941"/>
    <lineage>
        <taxon>Eukaryota</taxon>
        <taxon>Metazoa</taxon>
        <taxon>Ecdysozoa</taxon>
        <taxon>Arthropoda</taxon>
        <taxon>Chelicerata</taxon>
        <taxon>Arachnida</taxon>
        <taxon>Acari</taxon>
        <taxon>Parasitiformes</taxon>
        <taxon>Ixodida</taxon>
        <taxon>Ixodoidea</taxon>
        <taxon>Ixodidae</taxon>
        <taxon>Rhipicephalinae</taxon>
        <taxon>Rhipicephalus</taxon>
        <taxon>Boophilus</taxon>
    </lineage>
</organism>
<dbReference type="EMBL" id="JABSTU010000005">
    <property type="protein sequence ID" value="KAH8030384.1"/>
    <property type="molecule type" value="Genomic_DNA"/>
</dbReference>
<dbReference type="GO" id="GO:0038023">
    <property type="term" value="F:signaling receptor activity"/>
    <property type="evidence" value="ECO:0007669"/>
    <property type="project" value="UniProtKB-ARBA"/>
</dbReference>
<feature type="transmembrane region" description="Helical" evidence="8">
    <location>
        <begin position="291"/>
        <end position="310"/>
    </location>
</feature>
<comment type="subcellular location">
    <subcellularLocation>
        <location evidence="1">Cell membrane</location>
        <topology evidence="1">Multi-pass membrane protein</topology>
    </subcellularLocation>
</comment>
<keyword evidence="10" id="KW-1185">Reference proteome</keyword>
<evidence type="ECO:0000256" key="7">
    <source>
        <dbReference type="SAM" id="MobiDB-lite"/>
    </source>
</evidence>
<feature type="transmembrane region" description="Helical" evidence="8">
    <location>
        <begin position="140"/>
        <end position="159"/>
    </location>
</feature>
<keyword evidence="6" id="KW-0675">Receptor</keyword>
<evidence type="ECO:0000256" key="1">
    <source>
        <dbReference type="ARBA" id="ARBA00004651"/>
    </source>
</evidence>
<dbReference type="InterPro" id="IPR013604">
    <property type="entry name" value="7TM_chemorcpt"/>
</dbReference>
<evidence type="ECO:0000313" key="9">
    <source>
        <dbReference type="EMBL" id="KAH8030384.1"/>
    </source>
</evidence>
<dbReference type="GO" id="GO:0005886">
    <property type="term" value="C:plasma membrane"/>
    <property type="evidence" value="ECO:0007669"/>
    <property type="project" value="UniProtKB-SubCell"/>
</dbReference>
<gene>
    <name evidence="9" type="ORF">HPB51_006816</name>
</gene>
<dbReference type="AlphaFoldDB" id="A0A9J6E8D8"/>
<dbReference type="Proteomes" id="UP000821866">
    <property type="component" value="Chromosome 3"/>
</dbReference>
<dbReference type="PANTHER" id="PTHR21421">
    <property type="entry name" value="GUSTATORY RECEPTOR"/>
    <property type="match status" value="1"/>
</dbReference>
<evidence type="ECO:0000313" key="10">
    <source>
        <dbReference type="Proteomes" id="UP000821866"/>
    </source>
</evidence>
<dbReference type="PANTHER" id="PTHR21421:SF29">
    <property type="entry name" value="GUSTATORY RECEPTOR 5A FOR TREHALOSE-RELATED"/>
    <property type="match status" value="1"/>
</dbReference>
<keyword evidence="4 8" id="KW-1133">Transmembrane helix</keyword>
<keyword evidence="2" id="KW-1003">Cell membrane</keyword>
<feature type="transmembrane region" description="Helical" evidence="8">
    <location>
        <begin position="43"/>
        <end position="62"/>
    </location>
</feature>
<accession>A0A9J6E8D8</accession>
<feature type="compositionally biased region" description="Basic and acidic residues" evidence="7">
    <location>
        <begin position="479"/>
        <end position="491"/>
    </location>
</feature>
<dbReference type="GO" id="GO:0050909">
    <property type="term" value="P:sensory perception of taste"/>
    <property type="evidence" value="ECO:0007669"/>
    <property type="project" value="InterPro"/>
</dbReference>
<evidence type="ECO:0000256" key="6">
    <source>
        <dbReference type="ARBA" id="ARBA00023170"/>
    </source>
</evidence>
<keyword evidence="3 8" id="KW-0812">Transmembrane</keyword>